<dbReference type="EMBL" id="JAPFFL010000005">
    <property type="protein sequence ID" value="KAJ6724915.1"/>
    <property type="molecule type" value="Genomic_DNA"/>
</dbReference>
<feature type="region of interest" description="Disordered" evidence="1">
    <location>
        <begin position="1"/>
        <end position="42"/>
    </location>
</feature>
<comment type="caution">
    <text evidence="3">The sequence shown here is derived from an EMBL/GenBank/DDBJ whole genome shotgun (WGS) entry which is preliminary data.</text>
</comment>
<name>A0A9Q0U7M3_SALVM</name>
<evidence type="ECO:0000256" key="1">
    <source>
        <dbReference type="SAM" id="MobiDB-lite"/>
    </source>
</evidence>
<evidence type="ECO:0000313" key="3">
    <source>
        <dbReference type="EMBL" id="KAJ6724915.1"/>
    </source>
</evidence>
<evidence type="ECO:0000313" key="4">
    <source>
        <dbReference type="Proteomes" id="UP001151529"/>
    </source>
</evidence>
<gene>
    <name evidence="3" type="ORF">OIU85_022795</name>
</gene>
<feature type="compositionally biased region" description="Low complexity" evidence="1">
    <location>
        <begin position="1"/>
        <end position="39"/>
    </location>
</feature>
<proteinExistence type="predicted"/>
<accession>A0A9Q0U7M3</accession>
<reference evidence="3" key="2">
    <citation type="journal article" date="2023" name="Int. J. Mol. Sci.">
        <title>De Novo Assembly and Annotation of 11 Diverse Shrub Willow (Salix) Genomes Reveals Novel Gene Organization in Sex-Linked Regions.</title>
        <authorList>
            <person name="Hyden B."/>
            <person name="Feng K."/>
            <person name="Yates T.B."/>
            <person name="Jawdy S."/>
            <person name="Cereghino C."/>
            <person name="Smart L.B."/>
            <person name="Muchero W."/>
        </authorList>
    </citation>
    <scope>NUCLEOTIDE SEQUENCE [LARGE SCALE GENOMIC DNA]</scope>
    <source>
        <tissue evidence="3">Shoot tip</tissue>
    </source>
</reference>
<sequence>MATSISMISSSPPPWMASSRARSNGGASASLSLTSGSGTKRSFSMNVATNSTTRSGSASLLLSFFVFSLFTFFLLRFISGIGFEF</sequence>
<evidence type="ECO:0000256" key="2">
    <source>
        <dbReference type="SAM" id="Phobius"/>
    </source>
</evidence>
<keyword evidence="2" id="KW-0472">Membrane</keyword>
<feature type="transmembrane region" description="Helical" evidence="2">
    <location>
        <begin position="60"/>
        <end position="83"/>
    </location>
</feature>
<keyword evidence="2" id="KW-0812">Transmembrane</keyword>
<dbReference type="Proteomes" id="UP001151529">
    <property type="component" value="Chromosome 11"/>
</dbReference>
<dbReference type="AlphaFoldDB" id="A0A9Q0U7M3"/>
<keyword evidence="4" id="KW-1185">Reference proteome</keyword>
<keyword evidence="2" id="KW-1133">Transmembrane helix</keyword>
<organism evidence="3 4">
    <name type="scientific">Salix viminalis</name>
    <name type="common">Common osier</name>
    <name type="synonym">Basket willow</name>
    <dbReference type="NCBI Taxonomy" id="40686"/>
    <lineage>
        <taxon>Eukaryota</taxon>
        <taxon>Viridiplantae</taxon>
        <taxon>Streptophyta</taxon>
        <taxon>Embryophyta</taxon>
        <taxon>Tracheophyta</taxon>
        <taxon>Spermatophyta</taxon>
        <taxon>Magnoliopsida</taxon>
        <taxon>eudicotyledons</taxon>
        <taxon>Gunneridae</taxon>
        <taxon>Pentapetalae</taxon>
        <taxon>rosids</taxon>
        <taxon>fabids</taxon>
        <taxon>Malpighiales</taxon>
        <taxon>Salicaceae</taxon>
        <taxon>Saliceae</taxon>
        <taxon>Salix</taxon>
    </lineage>
</organism>
<reference evidence="3" key="1">
    <citation type="submission" date="2022-11" db="EMBL/GenBank/DDBJ databases">
        <authorList>
            <person name="Hyden B.L."/>
            <person name="Feng K."/>
            <person name="Yates T."/>
            <person name="Jawdy S."/>
            <person name="Smart L.B."/>
            <person name="Muchero W."/>
        </authorList>
    </citation>
    <scope>NUCLEOTIDE SEQUENCE</scope>
    <source>
        <tissue evidence="3">Shoot tip</tissue>
    </source>
</reference>
<protein>
    <submittedName>
        <fullName evidence="3">Uncharacterized protein</fullName>
    </submittedName>
</protein>